<evidence type="ECO:0000313" key="2">
    <source>
        <dbReference type="Proteomes" id="UP001165960"/>
    </source>
</evidence>
<keyword evidence="2" id="KW-1185">Reference proteome</keyword>
<sequence length="468" mass="53897">MAWVPFQAFNLSCVCSKQTMELPWFVYEEILQYVETGWLREARLVSRRWNEIAIKLYFRKLVVHWINDVGYEAFLTKYGKYSKQITLSWPDGVISSLTAEKLYTYFPNTQKLVTQLNSKDQVTSFKQALLNFRKVTFISLTTYIYAGLSSKIQSAFSGLTKLHLNGSNYDYSFMKEFNVNTLRVLELQDAFIRTSFLNNITQRFPRLELLHIFQYNADFKYTILLYDLKHSLLQGIHVQTQDASFKASLIFSQHPAYLHMKQSMPGESLLDVCIRLMNTIYPTIANCISSFPHVAHIYIANYDQKKDLGNHLLPSLASAEQIDFDVDLDTLPLPNIPFSAASIRVRTHAVSSWALKWLSQSFSNLQELHAGLGSSCWCTYPILNLLKILVICNCPHTFMSLQKVYNLRPSTCLLSTLLNRSPKVFQVHSLCESELLRLKHPSLTIGTNCFKDCNAQKATLYPFNLIYN</sequence>
<organism evidence="1 2">
    <name type="scientific">Entomophthora muscae</name>
    <dbReference type="NCBI Taxonomy" id="34485"/>
    <lineage>
        <taxon>Eukaryota</taxon>
        <taxon>Fungi</taxon>
        <taxon>Fungi incertae sedis</taxon>
        <taxon>Zoopagomycota</taxon>
        <taxon>Entomophthoromycotina</taxon>
        <taxon>Entomophthoromycetes</taxon>
        <taxon>Entomophthorales</taxon>
        <taxon>Entomophthoraceae</taxon>
        <taxon>Entomophthora</taxon>
    </lineage>
</organism>
<evidence type="ECO:0000313" key="1">
    <source>
        <dbReference type="EMBL" id="KAJ9068211.1"/>
    </source>
</evidence>
<accession>A0ACC2T187</accession>
<name>A0ACC2T187_9FUNG</name>
<gene>
    <name evidence="1" type="ORF">DSO57_1030993</name>
</gene>
<protein>
    <submittedName>
        <fullName evidence="1">Uncharacterized protein</fullName>
    </submittedName>
</protein>
<dbReference type="EMBL" id="QTSX02003769">
    <property type="protein sequence ID" value="KAJ9068211.1"/>
    <property type="molecule type" value="Genomic_DNA"/>
</dbReference>
<proteinExistence type="predicted"/>
<reference evidence="1" key="1">
    <citation type="submission" date="2022-04" db="EMBL/GenBank/DDBJ databases">
        <title>Genome of the entomopathogenic fungus Entomophthora muscae.</title>
        <authorList>
            <person name="Elya C."/>
            <person name="Lovett B.R."/>
            <person name="Lee E."/>
            <person name="Macias A.M."/>
            <person name="Hajek A.E."/>
            <person name="De Bivort B.L."/>
            <person name="Kasson M.T."/>
            <person name="De Fine Licht H.H."/>
            <person name="Stajich J.E."/>
        </authorList>
    </citation>
    <scope>NUCLEOTIDE SEQUENCE</scope>
    <source>
        <strain evidence="1">Berkeley</strain>
    </source>
</reference>
<dbReference type="Proteomes" id="UP001165960">
    <property type="component" value="Unassembled WGS sequence"/>
</dbReference>
<comment type="caution">
    <text evidence="1">The sequence shown here is derived from an EMBL/GenBank/DDBJ whole genome shotgun (WGS) entry which is preliminary data.</text>
</comment>